<evidence type="ECO:0000313" key="5">
    <source>
        <dbReference type="Proteomes" id="UP000029736"/>
    </source>
</evidence>
<dbReference type="AlphaFoldDB" id="A0A098S2P7"/>
<dbReference type="GO" id="GO:0003677">
    <property type="term" value="F:DNA binding"/>
    <property type="evidence" value="ECO:0007669"/>
    <property type="project" value="InterPro"/>
</dbReference>
<evidence type="ECO:0000256" key="2">
    <source>
        <dbReference type="SAM" id="Phobius"/>
    </source>
</evidence>
<dbReference type="EMBL" id="JPOS01000079">
    <property type="protein sequence ID" value="KGE86395.1"/>
    <property type="molecule type" value="Genomic_DNA"/>
</dbReference>
<proteinExistence type="predicted"/>
<dbReference type="InterPro" id="IPR016032">
    <property type="entry name" value="Sig_transdc_resp-reg_C-effctor"/>
</dbReference>
<dbReference type="InterPro" id="IPR015943">
    <property type="entry name" value="WD40/YVTN_repeat-like_dom_sf"/>
</dbReference>
<feature type="transmembrane region" description="Helical" evidence="2">
    <location>
        <begin position="12"/>
        <end position="31"/>
    </location>
</feature>
<accession>A0A098S2P7</accession>
<dbReference type="RefSeq" id="WP_044225189.1">
    <property type="nucleotide sequence ID" value="NZ_JBKAGJ010000010.1"/>
</dbReference>
<reference evidence="4 5" key="1">
    <citation type="journal article" date="2014" name="Int. J. Syst. Evol. Microbiol.">
        <title>Phaeodactylibacter xiamenensis gen. nov., sp. nov., a member of the family Saprospiraceae isolated from the marine alga Phaeodactylum tricornutum.</title>
        <authorList>
            <person name="Chen Z.Jr."/>
            <person name="Lei X."/>
            <person name="Lai Q."/>
            <person name="Li Y."/>
            <person name="Zhang B."/>
            <person name="Zhang J."/>
            <person name="Zhang H."/>
            <person name="Yang L."/>
            <person name="Zheng W."/>
            <person name="Tian Y."/>
            <person name="Yu Z."/>
            <person name="Xu H.Jr."/>
            <person name="Zheng T."/>
        </authorList>
    </citation>
    <scope>NUCLEOTIDE SEQUENCE [LARGE SCALE GENOMIC DNA]</scope>
    <source>
        <strain evidence="4 5">KD52</strain>
    </source>
</reference>
<dbReference type="Proteomes" id="UP000029736">
    <property type="component" value="Unassembled WGS sequence"/>
</dbReference>
<comment type="caution">
    <text evidence="4">The sequence shown here is derived from an EMBL/GenBank/DDBJ whole genome shotgun (WGS) entry which is preliminary data.</text>
</comment>
<evidence type="ECO:0000259" key="3">
    <source>
        <dbReference type="SMART" id="SM00421"/>
    </source>
</evidence>
<evidence type="ECO:0000256" key="1">
    <source>
        <dbReference type="SAM" id="Coils"/>
    </source>
</evidence>
<dbReference type="GO" id="GO:0006355">
    <property type="term" value="P:regulation of DNA-templated transcription"/>
    <property type="evidence" value="ECO:0007669"/>
    <property type="project" value="InterPro"/>
</dbReference>
<protein>
    <recommendedName>
        <fullName evidence="3">HTH luxR-type domain-containing protein</fullName>
    </recommendedName>
</protein>
<dbReference type="STRING" id="1524460.IX84_21625"/>
<gene>
    <name evidence="4" type="ORF">IX84_21625</name>
</gene>
<keyword evidence="5" id="KW-1185">Reference proteome</keyword>
<sequence>MPNQNLHNLHHITHQAFICYFFLCSVVVLVAQPLQGIYPIQNFYPSDYKAGIQNIDFAQNRDMRLFVANNLCVLSFNGREWGRYNFKNGKKNRSLAFDEDHDRLYVGAQGDFGYFEGDWQYRSLAAAVPEPHAEFDEVWDVFLIGGKTYFCTFQGIYVYDGREIRVLDHEDGLERCFEVNNKLFAQTQKGVLFEVGSNGLNPVYGFEALGGVLTGMIAHEQGYLLFYNSGQMEYRTPMKMEQPYPTLEKALEGTYVNHVLQLSDRRMAIATQTAGLFLFNPQTQVLEHITVDAGLATNACLRSYQDYEGNLWVGLQNGIALIHINSPMRLIGKNIGLQGSGYEGYETNEGAYFTSSSGIYFLPKGAKKSRFLSGTEGPSYGISEVGGRLYAGHHRGLFLLENGQARQVAATDGIWGVKPLRSQPGYAIGGGYFGLYLFKIGPQQVLSLAHPLKGFNLSSRFFEEDREGRIWVSQYYKGLYRLSLSPDLTSVAATPISADSLELSGEQIALSEVEDELFLATSIGLYHLDPENARISATELFSEGPEQQPVYLVAQDQKNNIHLLCDNSVGFYEKVSQDNYQYQPSSLYQLRYHLNNDLLHASVHIRQGILFSANDGFVHYMPAAEDQPTVQQPIVARQVYSTSKDQELYALNPFAPAPGAPAEIQVGPGTKIIKFSIEAFQFSNLNDTKYRYILEGFDERFSPWTGTTSKEYTNLKPGTYTFRAQARSNLGATITSQPVQVTVTPPFYLSKVAQLLYLLLGIAALVTLFNLQRKRYQRKAHRLEQQQQLELRKEQQKLTQIEAEKQHAVDQLQREKVRTELQHVSNLLAASTMNLVVKNEFIDSIKQELQSLKENGRWAEAKQALERIVKEIDTNLKLQEDWEQFEFHFDKVHGDFLSRLQQAYPDLSPNEQKLCTLLRLNLNTKEIANLLSISQRGVEVARYRLRKKLDLEKGQNLSKFILEY</sequence>
<dbReference type="SUPFAM" id="SSF46894">
    <property type="entry name" value="C-terminal effector domain of the bipartite response regulators"/>
    <property type="match status" value="1"/>
</dbReference>
<keyword evidence="2" id="KW-0472">Membrane</keyword>
<dbReference type="InterPro" id="IPR011123">
    <property type="entry name" value="Y_Y_Y"/>
</dbReference>
<dbReference type="OrthoDB" id="9806995at2"/>
<dbReference type="InterPro" id="IPR013783">
    <property type="entry name" value="Ig-like_fold"/>
</dbReference>
<dbReference type="Pfam" id="PF07495">
    <property type="entry name" value="Y_Y_Y"/>
    <property type="match status" value="1"/>
</dbReference>
<keyword evidence="2" id="KW-1133">Transmembrane helix</keyword>
<feature type="transmembrane region" description="Helical" evidence="2">
    <location>
        <begin position="752"/>
        <end position="771"/>
    </location>
</feature>
<dbReference type="Gene3D" id="2.60.40.10">
    <property type="entry name" value="Immunoglobulins"/>
    <property type="match status" value="1"/>
</dbReference>
<feature type="coiled-coil region" evidence="1">
    <location>
        <begin position="766"/>
        <end position="818"/>
    </location>
</feature>
<keyword evidence="1" id="KW-0175">Coiled coil</keyword>
<dbReference type="InterPro" id="IPR000792">
    <property type="entry name" value="Tscrpt_reg_LuxR_C"/>
</dbReference>
<dbReference type="Gene3D" id="2.130.10.10">
    <property type="entry name" value="YVTN repeat-like/Quinoprotein amine dehydrogenase"/>
    <property type="match status" value="2"/>
</dbReference>
<dbReference type="Gene3D" id="1.10.10.10">
    <property type="entry name" value="Winged helix-like DNA-binding domain superfamily/Winged helix DNA-binding domain"/>
    <property type="match status" value="1"/>
</dbReference>
<dbReference type="SMART" id="SM00421">
    <property type="entry name" value="HTH_LUXR"/>
    <property type="match status" value="1"/>
</dbReference>
<dbReference type="SUPFAM" id="SSF63829">
    <property type="entry name" value="Calcium-dependent phosphotriesterase"/>
    <property type="match status" value="2"/>
</dbReference>
<name>A0A098S2P7_9BACT</name>
<dbReference type="InterPro" id="IPR036388">
    <property type="entry name" value="WH-like_DNA-bd_sf"/>
</dbReference>
<feature type="domain" description="HTH luxR-type" evidence="3">
    <location>
        <begin position="904"/>
        <end position="961"/>
    </location>
</feature>
<keyword evidence="2" id="KW-0812">Transmembrane</keyword>
<evidence type="ECO:0000313" key="4">
    <source>
        <dbReference type="EMBL" id="KGE86395.1"/>
    </source>
</evidence>
<organism evidence="4 5">
    <name type="scientific">Phaeodactylibacter xiamenensis</name>
    <dbReference type="NCBI Taxonomy" id="1524460"/>
    <lineage>
        <taxon>Bacteria</taxon>
        <taxon>Pseudomonadati</taxon>
        <taxon>Bacteroidota</taxon>
        <taxon>Saprospiria</taxon>
        <taxon>Saprospirales</taxon>
        <taxon>Haliscomenobacteraceae</taxon>
        <taxon>Phaeodactylibacter</taxon>
    </lineage>
</organism>